<reference evidence="2" key="1">
    <citation type="journal article" date="2014" name="Front. Microbiol.">
        <title>High frequency of phylogenetically diverse reductive dehalogenase-homologous genes in deep subseafloor sedimentary metagenomes.</title>
        <authorList>
            <person name="Kawai M."/>
            <person name="Futagami T."/>
            <person name="Toyoda A."/>
            <person name="Takaki Y."/>
            <person name="Nishi S."/>
            <person name="Hori S."/>
            <person name="Arai W."/>
            <person name="Tsubouchi T."/>
            <person name="Morono Y."/>
            <person name="Uchiyama I."/>
            <person name="Ito T."/>
            <person name="Fujiyama A."/>
            <person name="Inagaki F."/>
            <person name="Takami H."/>
        </authorList>
    </citation>
    <scope>NUCLEOTIDE SEQUENCE</scope>
    <source>
        <strain evidence="2">Expedition CK06-06</strain>
    </source>
</reference>
<dbReference type="Gene3D" id="3.40.50.10540">
    <property type="entry name" value="Crotonobetainyl-coa:carnitine coa-transferase, domain 1"/>
    <property type="match status" value="1"/>
</dbReference>
<protein>
    <recommendedName>
        <fullName evidence="3">CoA transferase</fullName>
    </recommendedName>
</protein>
<organism evidence="2">
    <name type="scientific">marine sediment metagenome</name>
    <dbReference type="NCBI Taxonomy" id="412755"/>
    <lineage>
        <taxon>unclassified sequences</taxon>
        <taxon>metagenomes</taxon>
        <taxon>ecological metagenomes</taxon>
    </lineage>
</organism>
<evidence type="ECO:0000313" key="2">
    <source>
        <dbReference type="EMBL" id="GAF78893.1"/>
    </source>
</evidence>
<dbReference type="EMBL" id="BARS01004481">
    <property type="protein sequence ID" value="GAF78893.1"/>
    <property type="molecule type" value="Genomic_DNA"/>
</dbReference>
<evidence type="ECO:0008006" key="3">
    <source>
        <dbReference type="Google" id="ProtNLM"/>
    </source>
</evidence>
<sequence length="392" mass="41939">LSDLRILDLTQALAGPFCTMLLADLGADVIKVEPPLGDMARYLGPRPEDPEGCDYGGYFASINRNKRSIVLNLKTQEDRDTFLLLAETVDAVVENARVGVIDRLGIGYEALRARNARIVYAAIRGFGDPRTGESPYADWPAFDIVAQSMGGMVATTGPSGGRGMPAGASVGDLFPGTLAALGVVSAVHAARRSGEGQFLDVAMYDGVLLLCENIVYKFSAAGQVQRPKGFGHPALSPFDVYETKDGAAAIAAPKDEQWQVLCEVIERPDLVDDERTSNVLVRASHRELVNEAILAWTRQTTTQEVVATLARKVPVGPVNTAADIFADPHAKIRGMLVEVEQPGNNRPITLAGQPIKLTGTPSGIYRRPPKIGEHSEEILAEAGIDRAANGQS</sequence>
<dbReference type="InterPro" id="IPR050483">
    <property type="entry name" value="CoA-transferase_III_domain"/>
</dbReference>
<dbReference type="AlphaFoldDB" id="X0SCW1"/>
<gene>
    <name evidence="2" type="ORF">S01H1_08758</name>
</gene>
<dbReference type="InterPro" id="IPR003673">
    <property type="entry name" value="CoA-Trfase_fam_III"/>
</dbReference>
<accession>X0SCW1</accession>
<proteinExistence type="predicted"/>
<dbReference type="InterPro" id="IPR023606">
    <property type="entry name" value="CoA-Trfase_III_dom_1_sf"/>
</dbReference>
<dbReference type="Gene3D" id="3.30.1540.10">
    <property type="entry name" value="formyl-coa transferase, domain 3"/>
    <property type="match status" value="1"/>
</dbReference>
<feature type="non-terminal residue" evidence="2">
    <location>
        <position position="1"/>
    </location>
</feature>
<name>X0SCW1_9ZZZZ</name>
<evidence type="ECO:0000256" key="1">
    <source>
        <dbReference type="ARBA" id="ARBA00022679"/>
    </source>
</evidence>
<dbReference type="GO" id="GO:0008410">
    <property type="term" value="F:CoA-transferase activity"/>
    <property type="evidence" value="ECO:0007669"/>
    <property type="project" value="TreeGrafter"/>
</dbReference>
<dbReference type="PANTHER" id="PTHR48207">
    <property type="entry name" value="SUCCINATE--HYDROXYMETHYLGLUTARATE COA-TRANSFERASE"/>
    <property type="match status" value="1"/>
</dbReference>
<keyword evidence="1" id="KW-0808">Transferase</keyword>
<dbReference type="PANTHER" id="PTHR48207:SF3">
    <property type="entry name" value="SUCCINATE--HYDROXYMETHYLGLUTARATE COA-TRANSFERASE"/>
    <property type="match status" value="1"/>
</dbReference>
<comment type="caution">
    <text evidence="2">The sequence shown here is derived from an EMBL/GenBank/DDBJ whole genome shotgun (WGS) entry which is preliminary data.</text>
</comment>
<dbReference type="SUPFAM" id="SSF89796">
    <property type="entry name" value="CoA-transferase family III (CaiB/BaiF)"/>
    <property type="match status" value="1"/>
</dbReference>
<dbReference type="InterPro" id="IPR044855">
    <property type="entry name" value="CoA-Trfase_III_dom3_sf"/>
</dbReference>
<dbReference type="Pfam" id="PF02515">
    <property type="entry name" value="CoA_transf_3"/>
    <property type="match status" value="1"/>
</dbReference>